<proteinExistence type="predicted"/>
<dbReference type="NCBIfam" id="TIGR03871">
    <property type="entry name" value="ABC_peri_MoxJ_2"/>
    <property type="match status" value="1"/>
</dbReference>
<evidence type="ECO:0000256" key="4">
    <source>
        <dbReference type="SAM" id="SignalP"/>
    </source>
</evidence>
<evidence type="ECO:0000256" key="2">
    <source>
        <dbReference type="ARBA" id="ARBA00023043"/>
    </source>
</evidence>
<dbReference type="InterPro" id="IPR022448">
    <property type="entry name" value="Quinoprotein_dehydrogenase"/>
</dbReference>
<feature type="repeat" description="ANK" evidence="3">
    <location>
        <begin position="360"/>
        <end position="392"/>
    </location>
</feature>
<feature type="domain" description="Solute-binding protein family 3/N-terminal" evidence="5">
    <location>
        <begin position="42"/>
        <end position="270"/>
    </location>
</feature>
<keyword evidence="2 3" id="KW-0040">ANK repeat</keyword>
<dbReference type="PANTHER" id="PTHR24198:SF165">
    <property type="entry name" value="ANKYRIN REPEAT-CONTAINING PROTEIN-RELATED"/>
    <property type="match status" value="1"/>
</dbReference>
<evidence type="ECO:0000313" key="6">
    <source>
        <dbReference type="EMBL" id="EIT68258.1"/>
    </source>
</evidence>
<feature type="repeat" description="ANK" evidence="3">
    <location>
        <begin position="493"/>
        <end position="525"/>
    </location>
</feature>
<feature type="chain" id="PRO_5003714160" description="Solute-binding protein family 3/N-terminal domain-containing protein" evidence="4">
    <location>
        <begin position="23"/>
        <end position="564"/>
    </location>
</feature>
<accession>I8T3G7</accession>
<dbReference type="Pfam" id="PF12796">
    <property type="entry name" value="Ank_2"/>
    <property type="match status" value="2"/>
</dbReference>
<dbReference type="EMBL" id="AKGD01000003">
    <property type="protein sequence ID" value="EIT68258.1"/>
    <property type="molecule type" value="Genomic_DNA"/>
</dbReference>
<feature type="signal peptide" evidence="4">
    <location>
        <begin position="1"/>
        <end position="22"/>
    </location>
</feature>
<sequence>MNRHEKIASTIAARVSTGFALAAFAAVATLFTLPAQAGEIRSLRVCADPGNMPLSNQRGEGYQNKIAEVLGEALGTGVSYDWRSSIERGLLRGTLDANACDVMFDVPTDMERVLVTQPLYRSAFVLAYRSDRHYQVNSLEDPLLKKLKIGVYQTSAIRESLGQRDVKNNTVTHFLSYDGDRVPENQPSYQVQQVVDGKLDMAAIWGPFAGYYKTIKKADITLQPVNLMDDDRQLEFDMALAVRRGDKGLQQRLNQALVDNRDKIERILNDYGVPLVQCQACVIQGSLPSHGPYRFEHRYQTAAQPAGYGPDATLAQLKQWLKDGADPTRELANAALAGDLVRVRYLVEQTQADINRLDGEGYAPLHNAVRMRFDEITAYLLDHKANIEVRDSDQWTPLMHASWRDNAHAVNLLASKGADREARNSRGMTALSIASQYGKSDSAAALVKAGADLDHAVGGARYTPLMLASAGGWDSIVQALIAGGANVEARNGAGITALMIAAASNRAEAAKALIAAGAKLDARDDAGATALSIAQERGNDDVVEVLQQKASRAGASVADTHDKV</sequence>
<dbReference type="AlphaFoldDB" id="I8T3G7"/>
<comment type="caution">
    <text evidence="6">The sequence shown here is derived from an EMBL/GenBank/DDBJ whole genome shotgun (WGS) entry which is preliminary data.</text>
</comment>
<dbReference type="PANTHER" id="PTHR24198">
    <property type="entry name" value="ANKYRIN REPEAT AND PROTEIN KINASE DOMAIN-CONTAINING PROTEIN"/>
    <property type="match status" value="1"/>
</dbReference>
<evidence type="ECO:0000259" key="5">
    <source>
        <dbReference type="SMART" id="SM00062"/>
    </source>
</evidence>
<dbReference type="STRING" id="1172194.WQQ_34530"/>
<dbReference type="PROSITE" id="PS50297">
    <property type="entry name" value="ANK_REP_REGION"/>
    <property type="match status" value="4"/>
</dbReference>
<dbReference type="Gene3D" id="3.40.190.10">
    <property type="entry name" value="Periplasmic binding protein-like II"/>
    <property type="match status" value="2"/>
</dbReference>
<gene>
    <name evidence="6" type="ORF">WQQ_34530</name>
</gene>
<dbReference type="InterPro" id="IPR002110">
    <property type="entry name" value="Ankyrin_rpt"/>
</dbReference>
<dbReference type="SUPFAM" id="SSF53850">
    <property type="entry name" value="Periplasmic binding protein-like II"/>
    <property type="match status" value="1"/>
</dbReference>
<dbReference type="PATRIC" id="fig|1172194.4.peg.3350"/>
<dbReference type="InterPro" id="IPR001638">
    <property type="entry name" value="Solute-binding_3/MltF_N"/>
</dbReference>
<keyword evidence="7" id="KW-1185">Reference proteome</keyword>
<dbReference type="SMART" id="SM00248">
    <property type="entry name" value="ANK"/>
    <property type="match status" value="6"/>
</dbReference>
<dbReference type="RefSeq" id="WP_007186392.1">
    <property type="nucleotide sequence ID" value="NZ_AKGD01000003.1"/>
</dbReference>
<evidence type="ECO:0000256" key="3">
    <source>
        <dbReference type="PROSITE-ProRule" id="PRU00023"/>
    </source>
</evidence>
<dbReference type="PROSITE" id="PS50088">
    <property type="entry name" value="ANK_REPEAT"/>
    <property type="match status" value="5"/>
</dbReference>
<feature type="repeat" description="ANK" evidence="3">
    <location>
        <begin position="393"/>
        <end position="425"/>
    </location>
</feature>
<dbReference type="Pfam" id="PF00023">
    <property type="entry name" value="Ank"/>
    <property type="match status" value="1"/>
</dbReference>
<dbReference type="Gene3D" id="1.25.40.20">
    <property type="entry name" value="Ankyrin repeat-containing domain"/>
    <property type="match status" value="2"/>
</dbReference>
<dbReference type="Proteomes" id="UP000003704">
    <property type="component" value="Unassembled WGS sequence"/>
</dbReference>
<keyword evidence="1" id="KW-0677">Repeat</keyword>
<evidence type="ECO:0000313" key="7">
    <source>
        <dbReference type="Proteomes" id="UP000003704"/>
    </source>
</evidence>
<keyword evidence="4" id="KW-0732">Signal</keyword>
<protein>
    <recommendedName>
        <fullName evidence="5">Solute-binding protein family 3/N-terminal domain-containing protein</fullName>
    </recommendedName>
</protein>
<feature type="repeat" description="ANK" evidence="3">
    <location>
        <begin position="460"/>
        <end position="492"/>
    </location>
</feature>
<organism evidence="6 7">
    <name type="scientific">Hydrocarboniphaga effusa AP103</name>
    <dbReference type="NCBI Taxonomy" id="1172194"/>
    <lineage>
        <taxon>Bacteria</taxon>
        <taxon>Pseudomonadati</taxon>
        <taxon>Pseudomonadota</taxon>
        <taxon>Gammaproteobacteria</taxon>
        <taxon>Nevskiales</taxon>
        <taxon>Nevskiaceae</taxon>
        <taxon>Hydrocarboniphaga</taxon>
    </lineage>
</organism>
<name>I8T3G7_9GAMM</name>
<dbReference type="SUPFAM" id="SSF48403">
    <property type="entry name" value="Ankyrin repeat"/>
    <property type="match status" value="1"/>
</dbReference>
<dbReference type="SMART" id="SM00062">
    <property type="entry name" value="PBPb"/>
    <property type="match status" value="1"/>
</dbReference>
<evidence type="ECO:0000256" key="1">
    <source>
        <dbReference type="ARBA" id="ARBA00022737"/>
    </source>
</evidence>
<reference evidence="6 7" key="1">
    <citation type="journal article" date="2012" name="J. Bacteriol.">
        <title>Genome Sequence of n-Alkane-Degrading Hydrocarboniphaga effusa Strain AP103T (ATCC BAA-332T).</title>
        <authorList>
            <person name="Chang H.K."/>
            <person name="Zylstra G.J."/>
            <person name="Chae J.C."/>
        </authorList>
    </citation>
    <scope>NUCLEOTIDE SEQUENCE [LARGE SCALE GENOMIC DNA]</scope>
    <source>
        <strain evidence="6 7">AP103</strain>
    </source>
</reference>
<feature type="repeat" description="ANK" evidence="3">
    <location>
        <begin position="426"/>
        <end position="454"/>
    </location>
</feature>
<dbReference type="InterPro" id="IPR036770">
    <property type="entry name" value="Ankyrin_rpt-contain_sf"/>
</dbReference>